<dbReference type="Pfam" id="PF03402">
    <property type="entry name" value="V1R"/>
    <property type="match status" value="1"/>
</dbReference>
<evidence type="ECO:0000256" key="9">
    <source>
        <dbReference type="ARBA" id="ARBA00023170"/>
    </source>
</evidence>
<reference evidence="12" key="2">
    <citation type="submission" date="2025-08" db="UniProtKB">
        <authorList>
            <consortium name="Ensembl"/>
        </authorList>
    </citation>
    <scope>IDENTIFICATION</scope>
</reference>
<keyword evidence="3 11" id="KW-1003">Cell membrane</keyword>
<comment type="similarity">
    <text evidence="2 11">Belongs to the G-protein coupled receptor 1 family.</text>
</comment>
<dbReference type="GO" id="GO:0016503">
    <property type="term" value="F:pheromone receptor activity"/>
    <property type="evidence" value="ECO:0007669"/>
    <property type="project" value="InterPro"/>
</dbReference>
<feature type="transmembrane region" description="Helical" evidence="11">
    <location>
        <begin position="130"/>
        <end position="147"/>
    </location>
</feature>
<dbReference type="SUPFAM" id="SSF81321">
    <property type="entry name" value="Family A G protein-coupled receptor-like"/>
    <property type="match status" value="1"/>
</dbReference>
<reference evidence="12 13" key="1">
    <citation type="journal article" date="2005" name="Nature">
        <title>Genome sequence, comparative analysis and haplotype structure of the domestic dog.</title>
        <authorList>
            <consortium name="Broad Sequencing Platform"/>
            <person name="Lindblad-Toh K."/>
            <person name="Wade C.M."/>
            <person name="Mikkelsen T.S."/>
            <person name="Karlsson E.K."/>
            <person name="Jaffe D.B."/>
            <person name="Kamal M."/>
            <person name="Clamp M."/>
            <person name="Chang J.L."/>
            <person name="Kulbokas E.J. III"/>
            <person name="Zody M.C."/>
            <person name="Mauceli E."/>
            <person name="Xie X."/>
            <person name="Breen M."/>
            <person name="Wayne R.K."/>
            <person name="Ostrander E.A."/>
            <person name="Ponting C.P."/>
            <person name="Galibert F."/>
            <person name="Smith D.R."/>
            <person name="DeJong P.J."/>
            <person name="Kirkness E."/>
            <person name="Alvarez P."/>
            <person name="Biagi T."/>
            <person name="Brockman W."/>
            <person name="Butler J."/>
            <person name="Chin C.W."/>
            <person name="Cook A."/>
            <person name="Cuff J."/>
            <person name="Daly M.J."/>
            <person name="DeCaprio D."/>
            <person name="Gnerre S."/>
            <person name="Grabherr M."/>
            <person name="Kellis M."/>
            <person name="Kleber M."/>
            <person name="Bardeleben C."/>
            <person name="Goodstadt L."/>
            <person name="Heger A."/>
            <person name="Hitte C."/>
            <person name="Kim L."/>
            <person name="Koepfli K.P."/>
            <person name="Parker H.G."/>
            <person name="Pollinger J.P."/>
            <person name="Searle S.M."/>
            <person name="Sutter N.B."/>
            <person name="Thomas R."/>
            <person name="Webber C."/>
            <person name="Baldwin J."/>
            <person name="Abebe A."/>
            <person name="Abouelleil A."/>
            <person name="Aftuck L."/>
            <person name="Ait-Zahra M."/>
            <person name="Aldredge T."/>
            <person name="Allen N."/>
            <person name="An P."/>
            <person name="Anderson S."/>
            <person name="Antoine C."/>
            <person name="Arachchi H."/>
            <person name="Aslam A."/>
            <person name="Ayotte L."/>
            <person name="Bachantsang P."/>
            <person name="Barry A."/>
            <person name="Bayul T."/>
            <person name="Benamara M."/>
            <person name="Berlin A."/>
            <person name="Bessette D."/>
            <person name="Blitshteyn B."/>
            <person name="Bloom T."/>
            <person name="Blye J."/>
            <person name="Boguslavskiy L."/>
            <person name="Bonnet C."/>
            <person name="Boukhgalter B."/>
            <person name="Brown A."/>
            <person name="Cahill P."/>
            <person name="Calixte N."/>
            <person name="Camarata J."/>
            <person name="Cheshatsang Y."/>
            <person name="Chu J."/>
            <person name="Citroen M."/>
            <person name="Collymore A."/>
            <person name="Cooke P."/>
            <person name="Dawoe T."/>
            <person name="Daza R."/>
            <person name="Decktor K."/>
            <person name="DeGray S."/>
            <person name="Dhargay N."/>
            <person name="Dooley K."/>
            <person name="Dooley K."/>
            <person name="Dorje P."/>
            <person name="Dorjee K."/>
            <person name="Dorris L."/>
            <person name="Duffey N."/>
            <person name="Dupes A."/>
            <person name="Egbiremolen O."/>
            <person name="Elong R."/>
            <person name="Falk J."/>
            <person name="Farina A."/>
            <person name="Faro S."/>
            <person name="Ferguson D."/>
            <person name="Ferreira P."/>
            <person name="Fisher S."/>
            <person name="FitzGerald M."/>
            <person name="Foley K."/>
            <person name="Foley C."/>
            <person name="Franke A."/>
            <person name="Friedrich D."/>
            <person name="Gage D."/>
            <person name="Garber M."/>
            <person name="Gearin G."/>
            <person name="Giannoukos G."/>
            <person name="Goode T."/>
            <person name="Goyette A."/>
            <person name="Graham J."/>
            <person name="Grandbois E."/>
            <person name="Gyaltsen K."/>
            <person name="Hafez N."/>
            <person name="Hagopian D."/>
            <person name="Hagos B."/>
            <person name="Hall J."/>
            <person name="Healy C."/>
            <person name="Hegarty R."/>
            <person name="Honan T."/>
            <person name="Horn A."/>
            <person name="Houde N."/>
            <person name="Hughes L."/>
            <person name="Hunnicutt L."/>
            <person name="Husby M."/>
            <person name="Jester B."/>
            <person name="Jones C."/>
            <person name="Kamat A."/>
            <person name="Kanga B."/>
            <person name="Kells C."/>
            <person name="Khazanovich D."/>
            <person name="Kieu A.C."/>
            <person name="Kisner P."/>
            <person name="Kumar M."/>
            <person name="Lance K."/>
            <person name="Landers T."/>
            <person name="Lara M."/>
            <person name="Lee W."/>
            <person name="Leger J.P."/>
            <person name="Lennon N."/>
            <person name="Leuper L."/>
            <person name="LeVine S."/>
            <person name="Liu J."/>
            <person name="Liu X."/>
            <person name="Lokyitsang Y."/>
            <person name="Lokyitsang T."/>
            <person name="Lui A."/>
            <person name="Macdonald J."/>
            <person name="Major J."/>
            <person name="Marabella R."/>
            <person name="Maru K."/>
            <person name="Matthews C."/>
            <person name="McDonough S."/>
            <person name="Mehta T."/>
            <person name="Meldrim J."/>
            <person name="Melnikov A."/>
            <person name="Meneus L."/>
            <person name="Mihalev A."/>
            <person name="Mihova T."/>
            <person name="Miller K."/>
            <person name="Mittelman R."/>
            <person name="Mlenga V."/>
            <person name="Mulrain L."/>
            <person name="Munson G."/>
            <person name="Navidi A."/>
            <person name="Naylor J."/>
            <person name="Nguyen T."/>
            <person name="Nguyen N."/>
            <person name="Nguyen C."/>
            <person name="Nguyen T."/>
            <person name="Nicol R."/>
            <person name="Norbu N."/>
            <person name="Norbu C."/>
            <person name="Novod N."/>
            <person name="Nyima T."/>
            <person name="Olandt P."/>
            <person name="O'Neill B."/>
            <person name="O'Neill K."/>
            <person name="Osman S."/>
            <person name="Oyono L."/>
            <person name="Patti C."/>
            <person name="Perrin D."/>
            <person name="Phunkhang P."/>
            <person name="Pierre F."/>
            <person name="Priest M."/>
            <person name="Rachupka A."/>
            <person name="Raghuraman S."/>
            <person name="Rameau R."/>
            <person name="Ray V."/>
            <person name="Raymond C."/>
            <person name="Rege F."/>
            <person name="Rise C."/>
            <person name="Rogers J."/>
            <person name="Rogov P."/>
            <person name="Sahalie J."/>
            <person name="Settipalli S."/>
            <person name="Sharpe T."/>
            <person name="Shea T."/>
            <person name="Sheehan M."/>
            <person name="Sherpa N."/>
            <person name="Shi J."/>
            <person name="Shih D."/>
            <person name="Sloan J."/>
            <person name="Smith C."/>
            <person name="Sparrow T."/>
            <person name="Stalker J."/>
            <person name="Stange-Thomann N."/>
            <person name="Stavropoulos S."/>
            <person name="Stone C."/>
            <person name="Stone S."/>
            <person name="Sykes S."/>
            <person name="Tchuinga P."/>
            <person name="Tenzing P."/>
            <person name="Tesfaye S."/>
            <person name="Thoulutsang D."/>
            <person name="Thoulutsang Y."/>
            <person name="Topham K."/>
            <person name="Topping I."/>
            <person name="Tsamla T."/>
            <person name="Vassiliev H."/>
            <person name="Venkataraman V."/>
            <person name="Vo A."/>
            <person name="Wangchuk T."/>
            <person name="Wangdi T."/>
            <person name="Weiand M."/>
            <person name="Wilkinson J."/>
            <person name="Wilson A."/>
            <person name="Yadav S."/>
            <person name="Yang S."/>
            <person name="Yang X."/>
            <person name="Young G."/>
            <person name="Yu Q."/>
            <person name="Zainoun J."/>
            <person name="Zembek L."/>
            <person name="Zimmer A."/>
            <person name="Lander E.S."/>
        </authorList>
    </citation>
    <scope>NUCLEOTIDE SEQUENCE [LARGE SCALE GENOMIC DNA]</scope>
    <source>
        <strain evidence="12">Boxer</strain>
    </source>
</reference>
<evidence type="ECO:0000256" key="2">
    <source>
        <dbReference type="ARBA" id="ARBA00010663"/>
    </source>
</evidence>
<keyword evidence="5 11" id="KW-0812">Transmembrane</keyword>
<feature type="transmembrane region" description="Helical" evidence="11">
    <location>
        <begin position="91"/>
        <end position="110"/>
    </location>
</feature>
<dbReference type="Proteomes" id="UP000002254">
    <property type="component" value="Chromosome 1"/>
</dbReference>
<protein>
    <recommendedName>
        <fullName evidence="11">Vomeronasal type-1 receptor</fullName>
    </recommendedName>
</protein>
<dbReference type="GO" id="GO:0005886">
    <property type="term" value="C:plasma membrane"/>
    <property type="evidence" value="ECO:0007669"/>
    <property type="project" value="UniProtKB-SubCell"/>
</dbReference>
<keyword evidence="4 11" id="KW-0589">Pheromone response</keyword>
<dbReference type="InterPro" id="IPR004072">
    <property type="entry name" value="Vmron_rcpt_1"/>
</dbReference>
<dbReference type="AlphaFoldDB" id="A0A8P0PLI7"/>
<keyword evidence="9 11" id="KW-0675">Receptor</keyword>
<keyword evidence="8 11" id="KW-0472">Membrane</keyword>
<dbReference type="Gene3D" id="1.20.1070.10">
    <property type="entry name" value="Rhodopsin 7-helix transmembrane proteins"/>
    <property type="match status" value="1"/>
</dbReference>
<keyword evidence="7 11" id="KW-0297">G-protein coupled receptor</keyword>
<dbReference type="PANTHER" id="PTHR24062">
    <property type="entry name" value="VOMERONASAL TYPE-1 RECEPTOR"/>
    <property type="match status" value="1"/>
</dbReference>
<evidence type="ECO:0000256" key="3">
    <source>
        <dbReference type="ARBA" id="ARBA00022475"/>
    </source>
</evidence>
<evidence type="ECO:0000256" key="8">
    <source>
        <dbReference type="ARBA" id="ARBA00023136"/>
    </source>
</evidence>
<evidence type="ECO:0000256" key="4">
    <source>
        <dbReference type="ARBA" id="ARBA00022507"/>
    </source>
</evidence>
<evidence type="ECO:0000256" key="5">
    <source>
        <dbReference type="ARBA" id="ARBA00022692"/>
    </source>
</evidence>
<evidence type="ECO:0000313" key="12">
    <source>
        <dbReference type="Ensembl" id="ENSCAFP00000071419.1"/>
    </source>
</evidence>
<evidence type="ECO:0000256" key="1">
    <source>
        <dbReference type="ARBA" id="ARBA00004651"/>
    </source>
</evidence>
<dbReference type="GO" id="GO:0019236">
    <property type="term" value="P:response to pheromone"/>
    <property type="evidence" value="ECO:0007669"/>
    <property type="project" value="UniProtKB-KW"/>
</dbReference>
<evidence type="ECO:0000256" key="7">
    <source>
        <dbReference type="ARBA" id="ARBA00023040"/>
    </source>
</evidence>
<evidence type="ECO:0000313" key="13">
    <source>
        <dbReference type="Proteomes" id="UP000002254"/>
    </source>
</evidence>
<evidence type="ECO:0000256" key="10">
    <source>
        <dbReference type="ARBA" id="ARBA00023224"/>
    </source>
</evidence>
<organism evidence="12 13">
    <name type="scientific">Canis lupus familiaris</name>
    <name type="common">Dog</name>
    <name type="synonym">Canis familiaris</name>
    <dbReference type="NCBI Taxonomy" id="9615"/>
    <lineage>
        <taxon>Eukaryota</taxon>
        <taxon>Metazoa</taxon>
        <taxon>Chordata</taxon>
        <taxon>Craniata</taxon>
        <taxon>Vertebrata</taxon>
        <taxon>Euteleostomi</taxon>
        <taxon>Mammalia</taxon>
        <taxon>Eutheria</taxon>
        <taxon>Laurasiatheria</taxon>
        <taxon>Carnivora</taxon>
        <taxon>Caniformia</taxon>
        <taxon>Canidae</taxon>
        <taxon>Canis</taxon>
    </lineage>
</organism>
<feature type="transmembrane region" description="Helical" evidence="11">
    <location>
        <begin position="6"/>
        <end position="30"/>
    </location>
</feature>
<evidence type="ECO:0000256" key="6">
    <source>
        <dbReference type="ARBA" id="ARBA00022989"/>
    </source>
</evidence>
<comment type="subcellular location">
    <subcellularLocation>
        <location evidence="1 11">Cell membrane</location>
        <topology evidence="1 11">Multi-pass membrane protein</topology>
    </subcellularLocation>
</comment>
<dbReference type="Ensembl" id="ENSCAFT00000105601.1">
    <property type="protein sequence ID" value="ENSCAFP00000071419.1"/>
    <property type="gene ID" value="ENSCAFG00000053854.1"/>
</dbReference>
<proteinExistence type="inferred from homology"/>
<evidence type="ECO:0000256" key="11">
    <source>
        <dbReference type="RuleBase" id="RU364061"/>
    </source>
</evidence>
<sequence>MDVKFAVIFLFQIVVGILGNFSLFCHYVSLDFRGYRSKSTDWLLKHLILTNSLVILSRGIPEIMAAFELRYFLTNFGCKVVFFAHRVSRCVSIGTTCFLSAFQAITISLWNSRWAVMRGKALKYIGSSNILCWILNIKLNIMIPGYISDKWNNRNTSETMDCRYCSSNLETKDTKLLNLFCLTNFPAF</sequence>
<name>A0A8P0PLI7_CANLF</name>
<accession>A0A8P0PLI7</accession>
<keyword evidence="10 11" id="KW-0807">Transducer</keyword>
<keyword evidence="6 11" id="KW-1133">Transmembrane helix</keyword>
<comment type="caution">
    <text evidence="11">Lacks conserved residue(s) required for the propagation of feature annotation.</text>
</comment>